<evidence type="ECO:0000313" key="3">
    <source>
        <dbReference type="Proteomes" id="UP000033769"/>
    </source>
</evidence>
<dbReference type="GO" id="GO:0008233">
    <property type="term" value="F:peptidase activity"/>
    <property type="evidence" value="ECO:0007669"/>
    <property type="project" value="UniProtKB-KW"/>
</dbReference>
<keyword evidence="2" id="KW-0547">Nucleotide-binding</keyword>
<dbReference type="AlphaFoldDB" id="A0A0F3MDM9"/>
<keyword evidence="2" id="KW-0645">Protease</keyword>
<keyword evidence="2" id="KW-0067">ATP-binding</keyword>
<dbReference type="GO" id="GO:0006508">
    <property type="term" value="P:proteolysis"/>
    <property type="evidence" value="ECO:0007669"/>
    <property type="project" value="UniProtKB-KW"/>
</dbReference>
<name>A0A0F3MDM9_ORITS</name>
<sequence>MKQIPIINKFVQELNPFQEALEKCRLAFLYNILLCILYQYINAYYAVIFIASS</sequence>
<evidence type="ECO:0000256" key="1">
    <source>
        <dbReference type="SAM" id="Phobius"/>
    </source>
</evidence>
<feature type="transmembrane region" description="Helical" evidence="1">
    <location>
        <begin position="28"/>
        <end position="51"/>
    </location>
</feature>
<keyword evidence="1" id="KW-0812">Transmembrane</keyword>
<dbReference type="EMBL" id="LANO01000019">
    <property type="protein sequence ID" value="KJV52654.1"/>
    <property type="molecule type" value="Genomic_DNA"/>
</dbReference>
<protein>
    <submittedName>
        <fullName evidence="2">Alkaline protease secretion, ATP-binding domain protein</fullName>
    </submittedName>
</protein>
<keyword evidence="2" id="KW-0378">Hydrolase</keyword>
<gene>
    <name evidence="2" type="primary">aprD</name>
    <name evidence="2" type="ORF">OTSGILL_1333</name>
</gene>
<keyword evidence="1" id="KW-0472">Membrane</keyword>
<keyword evidence="1" id="KW-1133">Transmembrane helix</keyword>
<comment type="caution">
    <text evidence="2">The sequence shown here is derived from an EMBL/GenBank/DDBJ whole genome shotgun (WGS) entry which is preliminary data.</text>
</comment>
<proteinExistence type="predicted"/>
<dbReference type="Proteomes" id="UP000033769">
    <property type="component" value="Unassembled WGS sequence"/>
</dbReference>
<accession>A0A0F3MDM9</accession>
<reference evidence="2 3" key="1">
    <citation type="submission" date="2015-02" db="EMBL/GenBank/DDBJ databases">
        <title>Genome Sequencing of Rickettsiales.</title>
        <authorList>
            <person name="Daugherty S.C."/>
            <person name="Su Q."/>
            <person name="Abolude K."/>
            <person name="Beier-Sexton M."/>
            <person name="Carlyon J.A."/>
            <person name="Carter R."/>
            <person name="Day N.P."/>
            <person name="Dumler S.J."/>
            <person name="Dyachenko V."/>
            <person name="Godinez A."/>
            <person name="Kurtti T.J."/>
            <person name="Lichay M."/>
            <person name="Mullins K.E."/>
            <person name="Ott S."/>
            <person name="Pappas-Brown V."/>
            <person name="Paris D.H."/>
            <person name="Patel P."/>
            <person name="Richards A.L."/>
            <person name="Sadzewicz L."/>
            <person name="Sears K."/>
            <person name="Seidman D."/>
            <person name="Sengamalay N."/>
            <person name="Stenos J."/>
            <person name="Tallon L.J."/>
            <person name="Vincent G."/>
            <person name="Fraser C.M."/>
            <person name="Munderloh U."/>
            <person name="Dunning-Hotopp J.C."/>
        </authorList>
    </citation>
    <scope>NUCLEOTIDE SEQUENCE [LARGE SCALE GENOMIC DNA]</scope>
    <source>
        <strain evidence="2 3">Gilliam</strain>
    </source>
</reference>
<dbReference type="GO" id="GO:0005524">
    <property type="term" value="F:ATP binding"/>
    <property type="evidence" value="ECO:0007669"/>
    <property type="project" value="UniProtKB-KW"/>
</dbReference>
<organism evidence="2 3">
    <name type="scientific">Orientia tsutsugamushi str. Gilliam</name>
    <dbReference type="NCBI Taxonomy" id="1359184"/>
    <lineage>
        <taxon>Bacteria</taxon>
        <taxon>Pseudomonadati</taxon>
        <taxon>Pseudomonadota</taxon>
        <taxon>Alphaproteobacteria</taxon>
        <taxon>Rickettsiales</taxon>
        <taxon>Rickettsiaceae</taxon>
        <taxon>Rickettsieae</taxon>
        <taxon>Orientia</taxon>
    </lineage>
</organism>
<evidence type="ECO:0000313" key="2">
    <source>
        <dbReference type="EMBL" id="KJV52654.1"/>
    </source>
</evidence>
<dbReference type="PATRIC" id="fig|1359184.3.peg.625"/>